<dbReference type="Gene3D" id="3.90.1150.10">
    <property type="entry name" value="Aspartate Aminotransferase, domain 1"/>
    <property type="match status" value="1"/>
</dbReference>
<keyword evidence="2" id="KW-1185">Reference proteome</keyword>
<evidence type="ECO:0000313" key="2">
    <source>
        <dbReference type="Proteomes" id="UP000008782"/>
    </source>
</evidence>
<dbReference type="RefSeq" id="XP_008098933.1">
    <property type="nucleotide sequence ID" value="XM_008100742.1"/>
</dbReference>
<dbReference type="VEuPathDB" id="FungiDB:GLRG_10057"/>
<dbReference type="GeneID" id="24415422"/>
<evidence type="ECO:0000313" key="1">
    <source>
        <dbReference type="EMBL" id="EFQ34913.1"/>
    </source>
</evidence>
<proteinExistence type="predicted"/>
<gene>
    <name evidence="1" type="ORF">GLRG_10057</name>
</gene>
<accession>E3QVM5</accession>
<sequence length="104" mass="11738">MYGRFELDCGSEMGVEVVYADTAPETCLEQDVVGGGAFEATLQTSRGNRRLYEAFSSVMRFHNPAEPSVVIVSVMFEDRTWHNRFVSESNRRIAAAHEFATERL</sequence>
<dbReference type="InterPro" id="IPR015421">
    <property type="entry name" value="PyrdxlP-dep_Trfase_major"/>
</dbReference>
<dbReference type="HOGENOM" id="CLU_2249931_0_0_1"/>
<dbReference type="Proteomes" id="UP000008782">
    <property type="component" value="Unassembled WGS sequence"/>
</dbReference>
<dbReference type="InterPro" id="IPR015422">
    <property type="entry name" value="PyrdxlP-dep_Trfase_small"/>
</dbReference>
<organism evidence="2">
    <name type="scientific">Colletotrichum graminicola (strain M1.001 / M2 / FGSC 10212)</name>
    <name type="common">Maize anthracnose fungus</name>
    <name type="synonym">Glomerella graminicola</name>
    <dbReference type="NCBI Taxonomy" id="645133"/>
    <lineage>
        <taxon>Eukaryota</taxon>
        <taxon>Fungi</taxon>
        <taxon>Dikarya</taxon>
        <taxon>Ascomycota</taxon>
        <taxon>Pezizomycotina</taxon>
        <taxon>Sordariomycetes</taxon>
        <taxon>Hypocreomycetidae</taxon>
        <taxon>Glomerellales</taxon>
        <taxon>Glomerellaceae</taxon>
        <taxon>Colletotrichum</taxon>
        <taxon>Colletotrichum graminicola species complex</taxon>
    </lineage>
</organism>
<dbReference type="OrthoDB" id="7042322at2759"/>
<dbReference type="STRING" id="645133.E3QVM5"/>
<protein>
    <submittedName>
        <fullName evidence="1">1-aminocyclopropane-1-carboxylate synthase</fullName>
    </submittedName>
</protein>
<dbReference type="EMBL" id="GG697385">
    <property type="protein sequence ID" value="EFQ34913.1"/>
    <property type="molecule type" value="Genomic_DNA"/>
</dbReference>
<dbReference type="Gene3D" id="3.40.640.10">
    <property type="entry name" value="Type I PLP-dependent aspartate aminotransferase-like (Major domain)"/>
    <property type="match status" value="1"/>
</dbReference>
<reference evidence="2" key="1">
    <citation type="journal article" date="2012" name="Nat. Genet.">
        <title>Lifestyle transitions in plant pathogenic Colletotrichum fungi deciphered by genome and transcriptome analyses.</title>
        <authorList>
            <person name="O'Connell R.J."/>
            <person name="Thon M.R."/>
            <person name="Hacquard S."/>
            <person name="Amyotte S.G."/>
            <person name="Kleemann J."/>
            <person name="Torres M.F."/>
            <person name="Damm U."/>
            <person name="Buiate E.A."/>
            <person name="Epstein L."/>
            <person name="Alkan N."/>
            <person name="Altmueller J."/>
            <person name="Alvarado-Balderrama L."/>
            <person name="Bauser C.A."/>
            <person name="Becker C."/>
            <person name="Birren B.W."/>
            <person name="Chen Z."/>
            <person name="Choi J."/>
            <person name="Crouch J.A."/>
            <person name="Duvick J.P."/>
            <person name="Farman M.A."/>
            <person name="Gan P."/>
            <person name="Heiman D."/>
            <person name="Henrissat B."/>
            <person name="Howard R.J."/>
            <person name="Kabbage M."/>
            <person name="Koch C."/>
            <person name="Kracher B."/>
            <person name="Kubo Y."/>
            <person name="Law A.D."/>
            <person name="Lebrun M.-H."/>
            <person name="Lee Y.-H."/>
            <person name="Miyara I."/>
            <person name="Moore N."/>
            <person name="Neumann U."/>
            <person name="Nordstroem K."/>
            <person name="Panaccione D.G."/>
            <person name="Panstruga R."/>
            <person name="Place M."/>
            <person name="Proctor R.H."/>
            <person name="Prusky D."/>
            <person name="Rech G."/>
            <person name="Reinhardt R."/>
            <person name="Rollins J.A."/>
            <person name="Rounsley S."/>
            <person name="Schardl C.L."/>
            <person name="Schwartz D.C."/>
            <person name="Shenoy N."/>
            <person name="Shirasu K."/>
            <person name="Sikhakolli U.R."/>
            <person name="Stueber K."/>
            <person name="Sukno S.A."/>
            <person name="Sweigard J.A."/>
            <person name="Takano Y."/>
            <person name="Takahara H."/>
            <person name="Trail F."/>
            <person name="van der Does H.C."/>
            <person name="Voll L.M."/>
            <person name="Will I."/>
            <person name="Young S."/>
            <person name="Zeng Q."/>
            <person name="Zhang J."/>
            <person name="Zhou S."/>
            <person name="Dickman M.B."/>
            <person name="Schulze-Lefert P."/>
            <person name="Ver Loren van Themaat E."/>
            <person name="Ma L.-J."/>
            <person name="Vaillancourt L.J."/>
        </authorList>
    </citation>
    <scope>NUCLEOTIDE SEQUENCE [LARGE SCALE GENOMIC DNA]</scope>
    <source>
        <strain evidence="2">M1.001 / M2 / FGSC 10212</strain>
    </source>
</reference>
<dbReference type="AlphaFoldDB" id="E3QVM5"/>
<name>E3QVM5_COLGM</name>